<dbReference type="InterPro" id="IPR032508">
    <property type="entry name" value="FecR_C"/>
</dbReference>
<keyword evidence="1" id="KW-1133">Transmembrane helix</keyword>
<keyword evidence="1" id="KW-0472">Membrane</keyword>
<dbReference type="RefSeq" id="WP_028726605.1">
    <property type="nucleotide sequence ID" value="NZ_AUAE01000009.1"/>
</dbReference>
<protein>
    <recommendedName>
        <fullName evidence="6">FecR protein domain-containing protein</fullName>
    </recommendedName>
</protein>
<dbReference type="FunFam" id="2.60.120.1440:FF:000001">
    <property type="entry name" value="Putative anti-sigma factor"/>
    <property type="match status" value="1"/>
</dbReference>
<evidence type="ECO:0000259" key="2">
    <source>
        <dbReference type="Pfam" id="PF04773"/>
    </source>
</evidence>
<reference evidence="4 5" key="1">
    <citation type="submission" date="2013-04" db="EMBL/GenBank/DDBJ databases">
        <title>The Genome Sequence of Parabacteroides gordonii DSM 23371.</title>
        <authorList>
            <consortium name="The Broad Institute Genomics Platform"/>
            <person name="Earl A."/>
            <person name="Ward D."/>
            <person name="Feldgarden M."/>
            <person name="Gevers D."/>
            <person name="Martens E."/>
            <person name="Sakamoto M."/>
            <person name="Benno Y."/>
            <person name="Suzuki N."/>
            <person name="Matsunaga N."/>
            <person name="Koshihara K."/>
            <person name="Seki M."/>
            <person name="Komiya H."/>
            <person name="Walker B."/>
            <person name="Young S."/>
            <person name="Zeng Q."/>
            <person name="Gargeya S."/>
            <person name="Fitzgerald M."/>
            <person name="Haas B."/>
            <person name="Abouelleil A."/>
            <person name="Allen A.W."/>
            <person name="Alvarado L."/>
            <person name="Arachchi H.M."/>
            <person name="Berlin A.M."/>
            <person name="Chapman S.B."/>
            <person name="Gainer-Dewar J."/>
            <person name="Goldberg J."/>
            <person name="Griggs A."/>
            <person name="Gujja S."/>
            <person name="Hansen M."/>
            <person name="Howarth C."/>
            <person name="Imamovic A."/>
            <person name="Ireland A."/>
            <person name="Larimer J."/>
            <person name="McCowan C."/>
            <person name="Murphy C."/>
            <person name="Pearson M."/>
            <person name="Poon T.W."/>
            <person name="Priest M."/>
            <person name="Roberts A."/>
            <person name="Saif S."/>
            <person name="Shea T."/>
            <person name="Sisk P."/>
            <person name="Sykes S."/>
            <person name="Wortman J."/>
            <person name="Nusbaum C."/>
            <person name="Birren B."/>
        </authorList>
    </citation>
    <scope>NUCLEOTIDE SEQUENCE [LARGE SCALE GENOMIC DNA]</scope>
    <source>
        <strain evidence="4 5">MS-1</strain>
    </source>
</reference>
<dbReference type="InterPro" id="IPR006860">
    <property type="entry name" value="FecR"/>
</dbReference>
<feature type="domain" description="Protein FecR C-terminal" evidence="3">
    <location>
        <begin position="261"/>
        <end position="326"/>
    </location>
</feature>
<gene>
    <name evidence="4" type="ORF">HMPREF1536_01714</name>
</gene>
<dbReference type="PANTHER" id="PTHR30273:SF2">
    <property type="entry name" value="PROTEIN FECR"/>
    <property type="match status" value="1"/>
</dbReference>
<keyword evidence="5" id="KW-1185">Reference proteome</keyword>
<dbReference type="PANTHER" id="PTHR30273">
    <property type="entry name" value="PERIPLASMIC SIGNAL SENSOR AND SIGMA FACTOR ACTIVATOR FECR-RELATED"/>
    <property type="match status" value="1"/>
</dbReference>
<dbReference type="HOGENOM" id="CLU_050192_2_3_10"/>
<comment type="caution">
    <text evidence="4">The sequence shown here is derived from an EMBL/GenBank/DDBJ whole genome shotgun (WGS) entry which is preliminary data.</text>
</comment>
<dbReference type="Pfam" id="PF16344">
    <property type="entry name" value="FecR_C"/>
    <property type="match status" value="1"/>
</dbReference>
<dbReference type="Gene3D" id="2.60.120.1440">
    <property type="match status" value="1"/>
</dbReference>
<dbReference type="STRING" id="1203610.HMPREF1536_01714"/>
<organism evidence="4 5">
    <name type="scientific">Parabacteroides gordonii MS-1 = DSM 23371</name>
    <dbReference type="NCBI Taxonomy" id="1203610"/>
    <lineage>
        <taxon>Bacteria</taxon>
        <taxon>Pseudomonadati</taxon>
        <taxon>Bacteroidota</taxon>
        <taxon>Bacteroidia</taxon>
        <taxon>Bacteroidales</taxon>
        <taxon>Tannerellaceae</taxon>
        <taxon>Parabacteroides</taxon>
    </lineage>
</organism>
<dbReference type="AlphaFoldDB" id="A0A0F5JJY6"/>
<sequence length="338" mass="39306">MKQEYSDIVNELLPRYCEGAVSPEERKIVEVWIKQSDENRRIAKQIHTIYLATDTINILEKVNTEKALEKVFSGMETKRRYIWWNRIQRIAAVLLIPALITIVVQNMEKESPREVRMVEVKTNPGMTTTLDLSDGTTVCLNSESTLRYPSSFEGDQRMVTLMGEAYFNVTKNEKQRFIVSTPHNAQIEVLGTSFNVEAFEKDTMIAATLMEGKIRFAYSGGDQSKSIVMEPGQKLVYDSNRMQARVYKTTGESEVAWKDGRIVFLDTPFQQALRMLEKRYNVEFVVSTIRYERDSFTGSFTNQRLERILEVFKISSDLRWRYIDTKETSKEKTRIEIY</sequence>
<evidence type="ECO:0008006" key="6">
    <source>
        <dbReference type="Google" id="ProtNLM"/>
    </source>
</evidence>
<dbReference type="InterPro" id="IPR012373">
    <property type="entry name" value="Ferrdict_sens_TM"/>
</dbReference>
<name>A0A0F5JJY6_9BACT</name>
<feature type="domain" description="FecR protein" evidence="2">
    <location>
        <begin position="120"/>
        <end position="214"/>
    </location>
</feature>
<evidence type="ECO:0000259" key="3">
    <source>
        <dbReference type="Pfam" id="PF16344"/>
    </source>
</evidence>
<dbReference type="EMBL" id="AQHW01000011">
    <property type="protein sequence ID" value="KKB57905.1"/>
    <property type="molecule type" value="Genomic_DNA"/>
</dbReference>
<keyword evidence="1" id="KW-0812">Transmembrane</keyword>
<evidence type="ECO:0000313" key="5">
    <source>
        <dbReference type="Proteomes" id="UP000033035"/>
    </source>
</evidence>
<evidence type="ECO:0000313" key="4">
    <source>
        <dbReference type="EMBL" id="KKB57905.1"/>
    </source>
</evidence>
<dbReference type="Gene3D" id="3.55.50.30">
    <property type="match status" value="1"/>
</dbReference>
<dbReference type="PIRSF" id="PIRSF018266">
    <property type="entry name" value="FecR"/>
    <property type="match status" value="1"/>
</dbReference>
<dbReference type="GO" id="GO:0016989">
    <property type="term" value="F:sigma factor antagonist activity"/>
    <property type="evidence" value="ECO:0007669"/>
    <property type="project" value="TreeGrafter"/>
</dbReference>
<dbReference type="Proteomes" id="UP000033035">
    <property type="component" value="Unassembled WGS sequence"/>
</dbReference>
<feature type="transmembrane region" description="Helical" evidence="1">
    <location>
        <begin position="87"/>
        <end position="107"/>
    </location>
</feature>
<accession>A0A0F5JJY6</accession>
<dbReference type="PATRIC" id="fig|1203610.3.peg.1760"/>
<proteinExistence type="predicted"/>
<evidence type="ECO:0000256" key="1">
    <source>
        <dbReference type="SAM" id="Phobius"/>
    </source>
</evidence>
<dbReference type="Pfam" id="PF04773">
    <property type="entry name" value="FecR"/>
    <property type="match status" value="1"/>
</dbReference>